<keyword evidence="2" id="KW-1185">Reference proteome</keyword>
<proteinExistence type="predicted"/>
<gene>
    <name evidence="1" type="ORF">DPMN_038968</name>
</gene>
<sequence length="122" mass="13189">MVQKVRDAGCCSADIMQISGHKNVLSIINYSNISLQTQKKCSNILAGTSKRNESITTNMSQNMSQSESISISAHSFHSQLAVFLNPAQQQVPQEVSATLNPEAVAFPTLFDLKRGGCFSGPK</sequence>
<protein>
    <submittedName>
        <fullName evidence="1">Uncharacterized protein</fullName>
    </submittedName>
</protein>
<dbReference type="AlphaFoldDB" id="A0A9D4MFN2"/>
<accession>A0A9D4MFN2</accession>
<reference evidence="1" key="1">
    <citation type="journal article" date="2019" name="bioRxiv">
        <title>The Genome of the Zebra Mussel, Dreissena polymorpha: A Resource for Invasive Species Research.</title>
        <authorList>
            <person name="McCartney M.A."/>
            <person name="Auch B."/>
            <person name="Kono T."/>
            <person name="Mallez S."/>
            <person name="Zhang Y."/>
            <person name="Obille A."/>
            <person name="Becker A."/>
            <person name="Abrahante J.E."/>
            <person name="Garbe J."/>
            <person name="Badalamenti J.P."/>
            <person name="Herman A."/>
            <person name="Mangelson H."/>
            <person name="Liachko I."/>
            <person name="Sullivan S."/>
            <person name="Sone E.D."/>
            <person name="Koren S."/>
            <person name="Silverstein K.A.T."/>
            <person name="Beckman K.B."/>
            <person name="Gohl D.M."/>
        </authorList>
    </citation>
    <scope>NUCLEOTIDE SEQUENCE</scope>
    <source>
        <strain evidence="1">Duluth1</strain>
        <tissue evidence="1">Whole animal</tissue>
    </source>
</reference>
<comment type="caution">
    <text evidence="1">The sequence shown here is derived from an EMBL/GenBank/DDBJ whole genome shotgun (WGS) entry which is preliminary data.</text>
</comment>
<evidence type="ECO:0000313" key="2">
    <source>
        <dbReference type="Proteomes" id="UP000828390"/>
    </source>
</evidence>
<dbReference type="Proteomes" id="UP000828390">
    <property type="component" value="Unassembled WGS sequence"/>
</dbReference>
<organism evidence="1 2">
    <name type="scientific">Dreissena polymorpha</name>
    <name type="common">Zebra mussel</name>
    <name type="synonym">Mytilus polymorpha</name>
    <dbReference type="NCBI Taxonomy" id="45954"/>
    <lineage>
        <taxon>Eukaryota</taxon>
        <taxon>Metazoa</taxon>
        <taxon>Spiralia</taxon>
        <taxon>Lophotrochozoa</taxon>
        <taxon>Mollusca</taxon>
        <taxon>Bivalvia</taxon>
        <taxon>Autobranchia</taxon>
        <taxon>Heteroconchia</taxon>
        <taxon>Euheterodonta</taxon>
        <taxon>Imparidentia</taxon>
        <taxon>Neoheterodontei</taxon>
        <taxon>Myida</taxon>
        <taxon>Dreissenoidea</taxon>
        <taxon>Dreissenidae</taxon>
        <taxon>Dreissena</taxon>
    </lineage>
</organism>
<dbReference type="EMBL" id="JAIWYP010000002">
    <property type="protein sequence ID" value="KAH3875693.1"/>
    <property type="molecule type" value="Genomic_DNA"/>
</dbReference>
<name>A0A9D4MFN2_DREPO</name>
<evidence type="ECO:0000313" key="1">
    <source>
        <dbReference type="EMBL" id="KAH3875693.1"/>
    </source>
</evidence>
<reference evidence="1" key="2">
    <citation type="submission" date="2020-11" db="EMBL/GenBank/DDBJ databases">
        <authorList>
            <person name="McCartney M.A."/>
            <person name="Auch B."/>
            <person name="Kono T."/>
            <person name="Mallez S."/>
            <person name="Becker A."/>
            <person name="Gohl D.M."/>
            <person name="Silverstein K.A.T."/>
            <person name="Koren S."/>
            <person name="Bechman K.B."/>
            <person name="Herman A."/>
            <person name="Abrahante J.E."/>
            <person name="Garbe J."/>
        </authorList>
    </citation>
    <scope>NUCLEOTIDE SEQUENCE</scope>
    <source>
        <strain evidence="1">Duluth1</strain>
        <tissue evidence="1">Whole animal</tissue>
    </source>
</reference>